<evidence type="ECO:0000259" key="2">
    <source>
        <dbReference type="PROSITE" id="PS50026"/>
    </source>
</evidence>
<dbReference type="PANTHER" id="PTHR24052:SF13">
    <property type="entry name" value="MULTIPLE EGF LIKE DOMAINS 11"/>
    <property type="match status" value="1"/>
</dbReference>
<keyword evidence="1" id="KW-0245">EGF-like domain</keyword>
<dbReference type="PROSITE" id="PS00022">
    <property type="entry name" value="EGF_1"/>
    <property type="match status" value="2"/>
</dbReference>
<accession>A0ABV0MX15</accession>
<keyword evidence="4" id="KW-1185">Reference proteome</keyword>
<reference evidence="3 4" key="1">
    <citation type="submission" date="2021-06" db="EMBL/GenBank/DDBJ databases">
        <authorList>
            <person name="Palmer J.M."/>
        </authorList>
    </citation>
    <scope>NUCLEOTIDE SEQUENCE [LARGE SCALE GENOMIC DNA]</scope>
    <source>
        <strain evidence="3 4">GA_2019</strain>
        <tissue evidence="3">Muscle</tissue>
    </source>
</reference>
<protein>
    <recommendedName>
        <fullName evidence="2">EGF-like domain-containing protein</fullName>
    </recommendedName>
</protein>
<dbReference type="EMBL" id="JAHRIO010012084">
    <property type="protein sequence ID" value="MEQ2162597.1"/>
    <property type="molecule type" value="Genomic_DNA"/>
</dbReference>
<dbReference type="InterPro" id="IPR052485">
    <property type="entry name" value="MEGF_diff_regulators"/>
</dbReference>
<comment type="caution">
    <text evidence="3">The sequence shown here is derived from an EMBL/GenBank/DDBJ whole genome shotgun (WGS) entry which is preliminary data.</text>
</comment>
<dbReference type="InterPro" id="IPR000742">
    <property type="entry name" value="EGF"/>
</dbReference>
<dbReference type="PANTHER" id="PTHR24052">
    <property type="entry name" value="DELTA-RELATED"/>
    <property type="match status" value="1"/>
</dbReference>
<dbReference type="PROSITE" id="PS50026">
    <property type="entry name" value="EGF_3"/>
    <property type="match status" value="2"/>
</dbReference>
<organism evidence="3 4">
    <name type="scientific">Goodea atripinnis</name>
    <dbReference type="NCBI Taxonomy" id="208336"/>
    <lineage>
        <taxon>Eukaryota</taxon>
        <taxon>Metazoa</taxon>
        <taxon>Chordata</taxon>
        <taxon>Craniata</taxon>
        <taxon>Vertebrata</taxon>
        <taxon>Euteleostomi</taxon>
        <taxon>Actinopterygii</taxon>
        <taxon>Neopterygii</taxon>
        <taxon>Teleostei</taxon>
        <taxon>Neoteleostei</taxon>
        <taxon>Acanthomorphata</taxon>
        <taxon>Ovalentaria</taxon>
        <taxon>Atherinomorphae</taxon>
        <taxon>Cyprinodontiformes</taxon>
        <taxon>Goodeidae</taxon>
        <taxon>Goodea</taxon>
    </lineage>
</organism>
<feature type="disulfide bond" evidence="1">
    <location>
        <begin position="61"/>
        <end position="70"/>
    </location>
</feature>
<proteinExistence type="predicted"/>
<keyword evidence="1" id="KW-1015">Disulfide bond</keyword>
<evidence type="ECO:0000256" key="1">
    <source>
        <dbReference type="PROSITE-ProRule" id="PRU00076"/>
    </source>
</evidence>
<evidence type="ECO:0000313" key="4">
    <source>
        <dbReference type="Proteomes" id="UP001476798"/>
    </source>
</evidence>
<feature type="disulfide bond" evidence="1">
    <location>
        <begin position="104"/>
        <end position="113"/>
    </location>
</feature>
<dbReference type="PRINTS" id="PR00011">
    <property type="entry name" value="EGFLAMININ"/>
</dbReference>
<dbReference type="SMART" id="SM00181">
    <property type="entry name" value="EGF"/>
    <property type="match status" value="2"/>
</dbReference>
<evidence type="ECO:0000313" key="3">
    <source>
        <dbReference type="EMBL" id="MEQ2162597.1"/>
    </source>
</evidence>
<comment type="caution">
    <text evidence="1">Lacks conserved residue(s) required for the propagation of feature annotation.</text>
</comment>
<dbReference type="InterPro" id="IPR002049">
    <property type="entry name" value="LE_dom"/>
</dbReference>
<feature type="domain" description="EGF-like" evidence="2">
    <location>
        <begin position="79"/>
        <end position="114"/>
    </location>
</feature>
<dbReference type="Proteomes" id="UP001476798">
    <property type="component" value="Unassembled WGS sequence"/>
</dbReference>
<name>A0ABV0MX15_9TELE</name>
<dbReference type="PROSITE" id="PS01186">
    <property type="entry name" value="EGF_2"/>
    <property type="match status" value="1"/>
</dbReference>
<dbReference type="Pfam" id="PF00053">
    <property type="entry name" value="EGF_laminin"/>
    <property type="match status" value="1"/>
</dbReference>
<dbReference type="Gene3D" id="2.170.300.10">
    <property type="entry name" value="Tie2 ligand-binding domain superfamily"/>
    <property type="match status" value="1"/>
</dbReference>
<sequence>MDRSVSSVAPVRMEAHVTTLPETGSVCAQPCPLGKYGINCSKDCSCRNGGLCDHVTGRCHCAAGFSGRRCQEDCPVGTYGPQCNQRCECQNGAKCHHINGACLCETGFKGPNCQERFCPPGLYGLICDKYCPCNTTNTVR</sequence>
<gene>
    <name evidence="3" type="ORF">GOODEAATRI_021408</name>
</gene>
<feature type="domain" description="EGF-like" evidence="2">
    <location>
        <begin position="41"/>
        <end position="71"/>
    </location>
</feature>